<dbReference type="PANTHER" id="PTHR47782">
    <property type="entry name" value="ZN(II)2CYS6 TRANSCRIPTION FACTOR (EUROFUNG)-RELATED"/>
    <property type="match status" value="1"/>
</dbReference>
<dbReference type="AlphaFoldDB" id="N1RH36"/>
<feature type="domain" description="Zn(2)-C6 fungal-type" evidence="9">
    <location>
        <begin position="25"/>
        <end position="55"/>
    </location>
</feature>
<evidence type="ECO:0000256" key="6">
    <source>
        <dbReference type="ARBA" id="ARBA00023163"/>
    </source>
</evidence>
<proteinExistence type="predicted"/>
<evidence type="ECO:0000313" key="11">
    <source>
        <dbReference type="Proteomes" id="UP000016929"/>
    </source>
</evidence>
<keyword evidence="4" id="KW-0805">Transcription regulation</keyword>
<evidence type="ECO:0000256" key="8">
    <source>
        <dbReference type="SAM" id="MobiDB-lite"/>
    </source>
</evidence>
<dbReference type="CDD" id="cd12148">
    <property type="entry name" value="fungal_TF_MHR"/>
    <property type="match status" value="1"/>
</dbReference>
<dbReference type="Proteomes" id="UP000016929">
    <property type="component" value="Unassembled WGS sequence"/>
</dbReference>
<dbReference type="Pfam" id="PF04082">
    <property type="entry name" value="Fungal_trans"/>
    <property type="match status" value="1"/>
</dbReference>
<sequence>MQNAGHRQALPGSRRIRTGPRTQLACINCKERKLKCDSQVPSCVNCQRFDITCLVEDPATRRHQPRNYVETLEAKVAFLEDLLRKARQGHTTPPVAASRTEDTPSGSSPEVSETKDDDDDDDASALSSKVALLGMTADGEARHYLGPSSIFSFSHVIHASLRQPFLGNHLESLNDYQDDTAAAPSPCFLPDYELGISLSNAYFENIHPHYPFLHEPTFRRWEDALVRPSNTIGELDFDPAPLFFVNMVYAVGALLVSNSGSLPQQLYASAQFYIGDILSRNNLEAIQAILCYSMYSLRSSRGPSIWKLSGIALRQCIELGYHRSVNPFGSKTGTLRLEMRKRAFWCTFGIDCYAATILGRPLGIPLQEVDAEFPLDIDDFNITETDILVEPRSPNSAFSTTMSTALHVFRLRKIWARLHASLYSDMYNMDNTTHDDRIPLFRAEIDAWLASTPPIPPRTGAALSILATQDWYDLSHSETIIMLYRGRLIDRLGGASDDVFLQCARAAESICLKNRRLYVAKPVNCTWGTLHVIFSAGLTYLHCLWTSAAVRHRTSLNEMSSTLTSCTMVLAVIAERFKGAAPYRDIFEALCTRTKEMMVDDGGEQLGVQISTMDPCYVMPGRFTQWMAEISDAGIPDTVDSLLAGLVSDCVTYEGIGELI</sequence>
<evidence type="ECO:0000256" key="1">
    <source>
        <dbReference type="ARBA" id="ARBA00004123"/>
    </source>
</evidence>
<dbReference type="HOGENOM" id="CLU_012331_1_0_1"/>
<feature type="region of interest" description="Disordered" evidence="8">
    <location>
        <begin position="87"/>
        <end position="124"/>
    </location>
</feature>
<dbReference type="GO" id="GO:0000981">
    <property type="term" value="F:DNA-binding transcription factor activity, RNA polymerase II-specific"/>
    <property type="evidence" value="ECO:0007669"/>
    <property type="project" value="InterPro"/>
</dbReference>
<dbReference type="PROSITE" id="PS00463">
    <property type="entry name" value="ZN2_CY6_FUNGAL_1"/>
    <property type="match status" value="1"/>
</dbReference>
<accession>N1RH36</accession>
<gene>
    <name evidence="10" type="ORF">FOC4_g10007506</name>
</gene>
<evidence type="ECO:0000256" key="5">
    <source>
        <dbReference type="ARBA" id="ARBA00023125"/>
    </source>
</evidence>
<keyword evidence="5" id="KW-0238">DNA-binding</keyword>
<evidence type="ECO:0000259" key="9">
    <source>
        <dbReference type="PROSITE" id="PS50048"/>
    </source>
</evidence>
<keyword evidence="6" id="KW-0804">Transcription</keyword>
<dbReference type="GO" id="GO:0005634">
    <property type="term" value="C:nucleus"/>
    <property type="evidence" value="ECO:0007669"/>
    <property type="project" value="UniProtKB-SubCell"/>
</dbReference>
<evidence type="ECO:0000313" key="10">
    <source>
        <dbReference type="EMBL" id="EMT64816.1"/>
    </source>
</evidence>
<dbReference type="GO" id="GO:0008270">
    <property type="term" value="F:zinc ion binding"/>
    <property type="evidence" value="ECO:0007669"/>
    <property type="project" value="InterPro"/>
</dbReference>
<comment type="subcellular location">
    <subcellularLocation>
        <location evidence="1">Nucleus</location>
    </subcellularLocation>
</comment>
<evidence type="ECO:0000256" key="4">
    <source>
        <dbReference type="ARBA" id="ARBA00023015"/>
    </source>
</evidence>
<dbReference type="GO" id="GO:0043565">
    <property type="term" value="F:sequence-specific DNA binding"/>
    <property type="evidence" value="ECO:0007669"/>
    <property type="project" value="TreeGrafter"/>
</dbReference>
<dbReference type="EMBL" id="KB726991">
    <property type="protein sequence ID" value="EMT64816.1"/>
    <property type="molecule type" value="Genomic_DNA"/>
</dbReference>
<dbReference type="GO" id="GO:0006351">
    <property type="term" value="P:DNA-templated transcription"/>
    <property type="evidence" value="ECO:0007669"/>
    <property type="project" value="InterPro"/>
</dbReference>
<dbReference type="InterPro" id="IPR007219">
    <property type="entry name" value="XnlR_reg_dom"/>
</dbReference>
<reference evidence="11" key="1">
    <citation type="submission" date="2012-09" db="EMBL/GenBank/DDBJ databases">
        <title>Genome sequencing and comparative transcriptomics of race 1 and race 4 of banana pathogen: Fusarium oxysporum f. sp. cubense.</title>
        <authorList>
            <person name="Fang X."/>
            <person name="Huang J."/>
        </authorList>
    </citation>
    <scope>NUCLEOTIDE SEQUENCE [LARGE SCALE GENOMIC DNA]</scope>
    <source>
        <strain evidence="11">race 4</strain>
    </source>
</reference>
<evidence type="ECO:0000256" key="7">
    <source>
        <dbReference type="ARBA" id="ARBA00023242"/>
    </source>
</evidence>
<protein>
    <submittedName>
        <fullName evidence="10">Positive regulator of purine utilization</fullName>
    </submittedName>
</protein>
<reference evidence="11" key="2">
    <citation type="journal article" date="2014" name="PLoS ONE">
        <title>Genome and Transcriptome Analysis of the Fungal Pathogen Fusarium oxysporum f. sp. cubense Causing Banana Vascular Wilt Disease.</title>
        <authorList>
            <person name="Guo L."/>
            <person name="Han L."/>
            <person name="Yang L."/>
            <person name="Zeng H."/>
            <person name="Fan D."/>
            <person name="Zhu Y."/>
            <person name="Feng Y."/>
            <person name="Wang G."/>
            <person name="Peng C."/>
            <person name="Jiang X."/>
            <person name="Zhou D."/>
            <person name="Ni P."/>
            <person name="Liang C."/>
            <person name="Liu L."/>
            <person name="Wang J."/>
            <person name="Mao C."/>
            <person name="Fang X."/>
            <person name="Peng M."/>
            <person name="Huang J."/>
        </authorList>
    </citation>
    <scope>NUCLEOTIDE SEQUENCE [LARGE SCALE GENOMIC DNA]</scope>
    <source>
        <strain evidence="11">race 4</strain>
    </source>
</reference>
<dbReference type="SMART" id="SM00066">
    <property type="entry name" value="GAL4"/>
    <property type="match status" value="1"/>
</dbReference>
<keyword evidence="3" id="KW-0862">Zinc</keyword>
<keyword evidence="7" id="KW-0539">Nucleus</keyword>
<dbReference type="SMART" id="SM00906">
    <property type="entry name" value="Fungal_trans"/>
    <property type="match status" value="1"/>
</dbReference>
<evidence type="ECO:0000256" key="2">
    <source>
        <dbReference type="ARBA" id="ARBA00022723"/>
    </source>
</evidence>
<dbReference type="CDD" id="cd00067">
    <property type="entry name" value="GAL4"/>
    <property type="match status" value="1"/>
</dbReference>
<keyword evidence="11" id="KW-1185">Reference proteome</keyword>
<dbReference type="InterPro" id="IPR001138">
    <property type="entry name" value="Zn2Cys6_DnaBD"/>
</dbReference>
<dbReference type="Gene3D" id="4.10.240.10">
    <property type="entry name" value="Zn(2)-C6 fungal-type DNA-binding domain"/>
    <property type="match status" value="1"/>
</dbReference>
<dbReference type="SUPFAM" id="SSF57701">
    <property type="entry name" value="Zn2/Cys6 DNA-binding domain"/>
    <property type="match status" value="1"/>
</dbReference>
<organism evidence="10 11">
    <name type="scientific">Fusarium oxysporum f. sp. cubense (strain race 4)</name>
    <name type="common">Panama disease fungus</name>
    <dbReference type="NCBI Taxonomy" id="2502994"/>
    <lineage>
        <taxon>Eukaryota</taxon>
        <taxon>Fungi</taxon>
        <taxon>Dikarya</taxon>
        <taxon>Ascomycota</taxon>
        <taxon>Pezizomycotina</taxon>
        <taxon>Sordariomycetes</taxon>
        <taxon>Hypocreomycetidae</taxon>
        <taxon>Hypocreales</taxon>
        <taxon>Nectriaceae</taxon>
        <taxon>Fusarium</taxon>
        <taxon>Fusarium oxysporum species complex</taxon>
    </lineage>
</organism>
<dbReference type="PROSITE" id="PS50048">
    <property type="entry name" value="ZN2_CY6_FUNGAL_2"/>
    <property type="match status" value="1"/>
</dbReference>
<dbReference type="PANTHER" id="PTHR47782:SF12">
    <property type="entry name" value="ZN(II)2CYS6 TRANSCRIPTION FACTOR (EUROFUNG)"/>
    <property type="match status" value="1"/>
</dbReference>
<name>N1RH36_FUSC4</name>
<keyword evidence="2" id="KW-0479">Metal-binding</keyword>
<dbReference type="OrthoDB" id="189997at2759"/>
<dbReference type="InterPro" id="IPR052202">
    <property type="entry name" value="Yeast_MetPath_Reg"/>
</dbReference>
<dbReference type="GO" id="GO:0045944">
    <property type="term" value="P:positive regulation of transcription by RNA polymerase II"/>
    <property type="evidence" value="ECO:0007669"/>
    <property type="project" value="TreeGrafter"/>
</dbReference>
<evidence type="ECO:0000256" key="3">
    <source>
        <dbReference type="ARBA" id="ARBA00022833"/>
    </source>
</evidence>
<dbReference type="CDD" id="cd14653">
    <property type="entry name" value="ZIP_Gal4p-like"/>
    <property type="match status" value="1"/>
</dbReference>
<dbReference type="InterPro" id="IPR036864">
    <property type="entry name" value="Zn2-C6_fun-type_DNA-bd_sf"/>
</dbReference>
<dbReference type="Pfam" id="PF00172">
    <property type="entry name" value="Zn_clus"/>
    <property type="match status" value="1"/>
</dbReference>